<feature type="transmembrane region" description="Helical" evidence="4">
    <location>
        <begin position="297"/>
        <end position="323"/>
    </location>
</feature>
<dbReference type="InterPro" id="IPR020846">
    <property type="entry name" value="MFS_dom"/>
</dbReference>
<evidence type="ECO:0000256" key="2">
    <source>
        <dbReference type="ARBA" id="ARBA00022989"/>
    </source>
</evidence>
<evidence type="ECO:0000313" key="7">
    <source>
        <dbReference type="Proteomes" id="UP000629025"/>
    </source>
</evidence>
<organism evidence="6 7">
    <name type="scientific">Marinobacterium zhoushanense</name>
    <dbReference type="NCBI Taxonomy" id="1679163"/>
    <lineage>
        <taxon>Bacteria</taxon>
        <taxon>Pseudomonadati</taxon>
        <taxon>Pseudomonadota</taxon>
        <taxon>Gammaproteobacteria</taxon>
        <taxon>Oceanospirillales</taxon>
        <taxon>Oceanospirillaceae</taxon>
        <taxon>Marinobacterium</taxon>
    </lineage>
</organism>
<protein>
    <submittedName>
        <fullName evidence="6">MFS transporter</fullName>
    </submittedName>
</protein>
<keyword evidence="7" id="KW-1185">Reference proteome</keyword>
<feature type="transmembrane region" description="Helical" evidence="4">
    <location>
        <begin position="137"/>
        <end position="159"/>
    </location>
</feature>
<proteinExistence type="predicted"/>
<accession>A0ABQ1KSW9</accession>
<dbReference type="Gene3D" id="1.20.1250.20">
    <property type="entry name" value="MFS general substrate transporter like domains"/>
    <property type="match status" value="2"/>
</dbReference>
<dbReference type="Proteomes" id="UP000629025">
    <property type="component" value="Unassembled WGS sequence"/>
</dbReference>
<dbReference type="InterPro" id="IPR036259">
    <property type="entry name" value="MFS_trans_sf"/>
</dbReference>
<dbReference type="Pfam" id="PF06779">
    <property type="entry name" value="MFS_4"/>
    <property type="match status" value="1"/>
</dbReference>
<dbReference type="EMBL" id="BMIJ01000009">
    <property type="protein sequence ID" value="GGC09632.1"/>
    <property type="molecule type" value="Genomic_DNA"/>
</dbReference>
<name>A0ABQ1KSW9_9GAMM</name>
<feature type="domain" description="Major facilitator superfamily (MFS) profile" evidence="5">
    <location>
        <begin position="6"/>
        <end position="385"/>
    </location>
</feature>
<feature type="transmembrane region" description="Helical" evidence="4">
    <location>
        <begin position="242"/>
        <end position="261"/>
    </location>
</feature>
<dbReference type="SUPFAM" id="SSF103473">
    <property type="entry name" value="MFS general substrate transporter"/>
    <property type="match status" value="1"/>
</dbReference>
<sequence length="396" mass="42195">MDKRWQVLGAGILSLIVTVGVARFAYTPLLPVMLSATPLDTALGGWLASFNYIGYLGGALTAAAVSDLRLKDRLYRLCLLLAVATTAAMALTEHYLLWSILRLIAGFSSAGGLLLASALILNWLIRHQYRSELGIHFIGMGAGIALCSLIVELFESLSFDWRGQWLGFALLAAVLAIPAWRWMPEPDTGGRTKTGSALVDCPPAPLFNRLLLAAYFCAGWGYVISATFIVDIVARQPGLESSGNWAFLVLGVAAAPAVILWDRIARRTGYVPALFLAYLLQLLGILLPALSPTLTGALLGAALFGATFIGCVGLVLTMAGRFYPTKPAKLMGRMTLSYGVAQILAPALTGMLAKELGNYTLGLYIAAAVVALGALLMTQLWRLEQHEPALARSAGG</sequence>
<reference evidence="7" key="1">
    <citation type="journal article" date="2019" name="Int. J. Syst. Evol. Microbiol.">
        <title>The Global Catalogue of Microorganisms (GCM) 10K type strain sequencing project: providing services to taxonomists for standard genome sequencing and annotation.</title>
        <authorList>
            <consortium name="The Broad Institute Genomics Platform"/>
            <consortium name="The Broad Institute Genome Sequencing Center for Infectious Disease"/>
            <person name="Wu L."/>
            <person name="Ma J."/>
        </authorList>
    </citation>
    <scope>NUCLEOTIDE SEQUENCE [LARGE SCALE GENOMIC DNA]</scope>
    <source>
        <strain evidence="7">CGMCC 1.15341</strain>
    </source>
</reference>
<feature type="transmembrane region" description="Helical" evidence="4">
    <location>
        <begin position="77"/>
        <end position="97"/>
    </location>
</feature>
<evidence type="ECO:0000259" key="5">
    <source>
        <dbReference type="PROSITE" id="PS50850"/>
    </source>
</evidence>
<evidence type="ECO:0000256" key="4">
    <source>
        <dbReference type="SAM" id="Phobius"/>
    </source>
</evidence>
<feature type="transmembrane region" description="Helical" evidence="4">
    <location>
        <begin position="103"/>
        <end position="125"/>
    </location>
</feature>
<feature type="transmembrane region" description="Helical" evidence="4">
    <location>
        <begin position="273"/>
        <end position="291"/>
    </location>
</feature>
<keyword evidence="1 4" id="KW-0812">Transmembrane</keyword>
<evidence type="ECO:0000256" key="3">
    <source>
        <dbReference type="ARBA" id="ARBA00023136"/>
    </source>
</evidence>
<evidence type="ECO:0000313" key="6">
    <source>
        <dbReference type="EMBL" id="GGC09632.1"/>
    </source>
</evidence>
<dbReference type="InterPro" id="IPR010645">
    <property type="entry name" value="MFS_4"/>
</dbReference>
<feature type="transmembrane region" description="Helical" evidence="4">
    <location>
        <begin position="7"/>
        <end position="26"/>
    </location>
</feature>
<comment type="caution">
    <text evidence="6">The sequence shown here is derived from an EMBL/GenBank/DDBJ whole genome shotgun (WGS) entry which is preliminary data.</text>
</comment>
<dbReference type="PANTHER" id="PTHR23537">
    <property type="match status" value="1"/>
</dbReference>
<dbReference type="RefSeq" id="WP_188751713.1">
    <property type="nucleotide sequence ID" value="NZ_BMIJ01000009.1"/>
</dbReference>
<feature type="transmembrane region" description="Helical" evidence="4">
    <location>
        <begin position="359"/>
        <end position="377"/>
    </location>
</feature>
<keyword evidence="2 4" id="KW-1133">Transmembrane helix</keyword>
<feature type="transmembrane region" description="Helical" evidence="4">
    <location>
        <begin position="165"/>
        <end position="183"/>
    </location>
</feature>
<gene>
    <name evidence="6" type="ORF">GCM10011352_40100</name>
</gene>
<feature type="transmembrane region" description="Helical" evidence="4">
    <location>
        <begin position="210"/>
        <end position="230"/>
    </location>
</feature>
<evidence type="ECO:0000256" key="1">
    <source>
        <dbReference type="ARBA" id="ARBA00022692"/>
    </source>
</evidence>
<feature type="transmembrane region" description="Helical" evidence="4">
    <location>
        <begin position="46"/>
        <end position="65"/>
    </location>
</feature>
<dbReference type="PROSITE" id="PS50850">
    <property type="entry name" value="MFS"/>
    <property type="match status" value="1"/>
</dbReference>
<keyword evidence="3 4" id="KW-0472">Membrane</keyword>
<dbReference type="PANTHER" id="PTHR23537:SF1">
    <property type="entry name" value="SUGAR TRANSPORTER"/>
    <property type="match status" value="1"/>
</dbReference>